<feature type="compositionally biased region" description="Polar residues" evidence="1">
    <location>
        <begin position="1"/>
        <end position="10"/>
    </location>
</feature>
<protein>
    <submittedName>
        <fullName evidence="4">Glycoside hydrolase family 15 protein</fullName>
    </submittedName>
</protein>
<dbReference type="Gene3D" id="1.50.10.10">
    <property type="match status" value="1"/>
</dbReference>
<reference evidence="4 5" key="1">
    <citation type="submission" date="2021-05" db="EMBL/GenBank/DDBJ databases">
        <title>Description of Cellulomonas sp. DKR-3 sp. nov.</title>
        <authorList>
            <person name="Dahal R.H."/>
            <person name="Chaudhary D.K."/>
        </authorList>
    </citation>
    <scope>NUCLEOTIDE SEQUENCE [LARGE SCALE GENOMIC DNA]</scope>
    <source>
        <strain evidence="4 5">DKR-3</strain>
    </source>
</reference>
<comment type="caution">
    <text evidence="4">The sequence shown here is derived from an EMBL/GenBank/DDBJ whole genome shotgun (WGS) entry which is preliminary data.</text>
</comment>
<gene>
    <name evidence="4" type="ORF">KIN34_12265</name>
</gene>
<feature type="domain" description="Trehalase-like N-terminal" evidence="3">
    <location>
        <begin position="32"/>
        <end position="165"/>
    </location>
</feature>
<dbReference type="InterPro" id="IPR012341">
    <property type="entry name" value="6hp_glycosidase-like_sf"/>
</dbReference>
<dbReference type="Proteomes" id="UP000722125">
    <property type="component" value="Unassembled WGS sequence"/>
</dbReference>
<evidence type="ECO:0000256" key="1">
    <source>
        <dbReference type="SAM" id="MobiDB-lite"/>
    </source>
</evidence>
<organism evidence="4 5">
    <name type="scientific">Cellulomonas fulva</name>
    <dbReference type="NCBI Taxonomy" id="2835530"/>
    <lineage>
        <taxon>Bacteria</taxon>
        <taxon>Bacillati</taxon>
        <taxon>Actinomycetota</taxon>
        <taxon>Actinomycetes</taxon>
        <taxon>Micrococcales</taxon>
        <taxon>Cellulomonadaceae</taxon>
        <taxon>Cellulomonas</taxon>
    </lineage>
</organism>
<keyword evidence="5" id="KW-1185">Reference proteome</keyword>
<evidence type="ECO:0000313" key="5">
    <source>
        <dbReference type="Proteomes" id="UP000722125"/>
    </source>
</evidence>
<dbReference type="GO" id="GO:0016787">
    <property type="term" value="F:hydrolase activity"/>
    <property type="evidence" value="ECO:0007669"/>
    <property type="project" value="UniProtKB-KW"/>
</dbReference>
<dbReference type="SUPFAM" id="SSF48208">
    <property type="entry name" value="Six-hairpin glycosidases"/>
    <property type="match status" value="1"/>
</dbReference>
<dbReference type="RefSeq" id="WP_214350913.1">
    <property type="nucleotide sequence ID" value="NZ_JAHBOH010000001.1"/>
</dbReference>
<dbReference type="PANTHER" id="PTHR31616">
    <property type="entry name" value="TREHALASE"/>
    <property type="match status" value="1"/>
</dbReference>
<dbReference type="InterPro" id="IPR045582">
    <property type="entry name" value="Trehalase-like_N"/>
</dbReference>
<feature type="domain" description="GH15-like" evidence="2">
    <location>
        <begin position="246"/>
        <end position="613"/>
    </location>
</feature>
<proteinExistence type="predicted"/>
<accession>A0ABS5U104</accession>
<dbReference type="Pfam" id="PF19291">
    <property type="entry name" value="TREH_N"/>
    <property type="match status" value="1"/>
</dbReference>
<name>A0ABS5U104_9CELL</name>
<dbReference type="EMBL" id="JAHBOH010000001">
    <property type="protein sequence ID" value="MBT0995055.1"/>
    <property type="molecule type" value="Genomic_DNA"/>
</dbReference>
<feature type="region of interest" description="Disordered" evidence="1">
    <location>
        <begin position="1"/>
        <end position="28"/>
    </location>
</feature>
<keyword evidence="4" id="KW-0378">Hydrolase</keyword>
<evidence type="ECO:0000313" key="4">
    <source>
        <dbReference type="EMBL" id="MBT0995055.1"/>
    </source>
</evidence>
<evidence type="ECO:0000259" key="2">
    <source>
        <dbReference type="Pfam" id="PF00723"/>
    </source>
</evidence>
<sequence length="638" mass="69791">MQTNHATQTDHPARTNHVTPPDAAHDPEPLPVPIGEYAVLGDGRTTALVSRRGSVDWLCLPQIDSGACFARLLGTEDHGRWLLTVPDAAEVTRRYVGDSFVLETTYVSPTGTAVVTEAMPLSDDRADVVRRIDCTQGEVRVLHEWIVRFGYGAVEPWVTRVDDGGRPAIRAVAGPDSLLLRGTRLPRATDHRHRDELTMREGESLELSLTWIPSWCPAPPVLSIPDRIDTTRIAWGLWARDCAYDGPHREAVVRSLLVLRLLTDFETGGIAAAATTSLPEDFGGARNWDYRFCWLRDAALTLEALVEQGFLEEATQWRDWLLRAVAGDPADLQIMYRVDGGRELLERELDHLPGYAGSRPVRIGNAAVGQVQNDVLGEVMSALEAARVAGITDTPASWSLQCHLVEELLAHWTEPDRGIWEVRGDPRHFVHSKVMAWAAVDRAVRGVELHGLSGPVERWRAVRDEIHADVLAHGWDDERGTFVQAYGARHTDAALLQMVQVGFLPADDERLRSTIAAIRAELEIAPGLLRRYPVERTDDGVPGDEHAFLACSFWLADALARTGDPDAAGEVLDTLVGLVNDVGLLAEQYDPHGRRMAGNVPQALSHLALVRAAHSHAAATAAHATAGSNVATAAREGA</sequence>
<dbReference type="InterPro" id="IPR008928">
    <property type="entry name" value="6-hairpin_glycosidase_sf"/>
</dbReference>
<dbReference type="InterPro" id="IPR011613">
    <property type="entry name" value="GH15-like"/>
</dbReference>
<dbReference type="PANTHER" id="PTHR31616:SF0">
    <property type="entry name" value="GLUCAN 1,4-ALPHA-GLUCOSIDASE"/>
    <property type="match status" value="1"/>
</dbReference>
<evidence type="ECO:0000259" key="3">
    <source>
        <dbReference type="Pfam" id="PF19291"/>
    </source>
</evidence>
<dbReference type="Pfam" id="PF00723">
    <property type="entry name" value="Glyco_hydro_15"/>
    <property type="match status" value="1"/>
</dbReference>